<evidence type="ECO:0008006" key="2">
    <source>
        <dbReference type="Google" id="ProtNLM"/>
    </source>
</evidence>
<feature type="non-terminal residue" evidence="1">
    <location>
        <position position="1"/>
    </location>
</feature>
<sequence>PQAEWTTLIHLAEPGQPPLATGDSPPLGGDYPTYIWAAGETFADQYQLTIPEDLANGRYPLWLGMYDSATAERLPLTINNEPQPNQVIQIGSIEIISP</sequence>
<protein>
    <recommendedName>
        <fullName evidence="2">DUF4832 domain-containing protein</fullName>
    </recommendedName>
</protein>
<proteinExistence type="predicted"/>
<dbReference type="EMBL" id="UOEU01000995">
    <property type="protein sequence ID" value="VAW42986.1"/>
    <property type="molecule type" value="Genomic_DNA"/>
</dbReference>
<evidence type="ECO:0000313" key="1">
    <source>
        <dbReference type="EMBL" id="VAW42986.1"/>
    </source>
</evidence>
<organism evidence="1">
    <name type="scientific">hydrothermal vent metagenome</name>
    <dbReference type="NCBI Taxonomy" id="652676"/>
    <lineage>
        <taxon>unclassified sequences</taxon>
        <taxon>metagenomes</taxon>
        <taxon>ecological metagenomes</taxon>
    </lineage>
</organism>
<name>A0A3B0WEM3_9ZZZZ</name>
<dbReference type="AlphaFoldDB" id="A0A3B0WEM3"/>
<accession>A0A3B0WEM3</accession>
<reference evidence="1" key="1">
    <citation type="submission" date="2018-06" db="EMBL/GenBank/DDBJ databases">
        <authorList>
            <person name="Zhirakovskaya E."/>
        </authorList>
    </citation>
    <scope>NUCLEOTIDE SEQUENCE</scope>
</reference>
<gene>
    <name evidence="1" type="ORF">MNBD_CHLOROFLEXI01-77</name>
</gene>